<keyword evidence="3" id="KW-0227">DNA damage</keyword>
<evidence type="ECO:0000313" key="9">
    <source>
        <dbReference type="EMBL" id="AZN29838.1"/>
    </source>
</evidence>
<dbReference type="InterPro" id="IPR003738">
    <property type="entry name" value="SRAP"/>
</dbReference>
<dbReference type="Pfam" id="PF02586">
    <property type="entry name" value="SRAP"/>
    <property type="match status" value="1"/>
</dbReference>
<dbReference type="KEGG" id="fsl:EJO69_05625"/>
<evidence type="ECO:0000256" key="1">
    <source>
        <dbReference type="ARBA" id="ARBA00008136"/>
    </source>
</evidence>
<evidence type="ECO:0000313" key="10">
    <source>
        <dbReference type="Proteomes" id="UP000270021"/>
    </source>
</evidence>
<proteinExistence type="inferred from homology"/>
<organism evidence="9 10">
    <name type="scientific">Flaviflexus salsibiostraticola</name>
    <dbReference type="NCBI Taxonomy" id="1282737"/>
    <lineage>
        <taxon>Bacteria</taxon>
        <taxon>Bacillati</taxon>
        <taxon>Actinomycetota</taxon>
        <taxon>Actinomycetes</taxon>
        <taxon>Actinomycetales</taxon>
        <taxon>Actinomycetaceae</taxon>
        <taxon>Flaviflexus</taxon>
    </lineage>
</organism>
<dbReference type="InterPro" id="IPR036590">
    <property type="entry name" value="SRAP-like"/>
</dbReference>
<keyword evidence="2 8" id="KW-0645">Protease</keyword>
<dbReference type="RefSeq" id="WP_126040067.1">
    <property type="nucleotide sequence ID" value="NZ_CP034438.1"/>
</dbReference>
<keyword evidence="6" id="KW-0238">DNA-binding</keyword>
<evidence type="ECO:0000256" key="2">
    <source>
        <dbReference type="ARBA" id="ARBA00022670"/>
    </source>
</evidence>
<dbReference type="PANTHER" id="PTHR13604:SF0">
    <property type="entry name" value="ABASIC SITE PROCESSING PROTEIN HMCES"/>
    <property type="match status" value="1"/>
</dbReference>
<dbReference type="GO" id="GO:0106300">
    <property type="term" value="P:protein-DNA covalent cross-linking repair"/>
    <property type="evidence" value="ECO:0007669"/>
    <property type="project" value="InterPro"/>
</dbReference>
<accession>A0A3Q8WV36</accession>
<dbReference type="EMBL" id="CP034438">
    <property type="protein sequence ID" value="AZN29838.1"/>
    <property type="molecule type" value="Genomic_DNA"/>
</dbReference>
<keyword evidence="5" id="KW-0190">Covalent protein-DNA linkage</keyword>
<evidence type="ECO:0000256" key="7">
    <source>
        <dbReference type="ARBA" id="ARBA00023239"/>
    </source>
</evidence>
<dbReference type="GO" id="GO:0006508">
    <property type="term" value="P:proteolysis"/>
    <property type="evidence" value="ECO:0007669"/>
    <property type="project" value="UniProtKB-KW"/>
</dbReference>
<gene>
    <name evidence="9" type="ORF">EJO69_05625</name>
</gene>
<evidence type="ECO:0000256" key="4">
    <source>
        <dbReference type="ARBA" id="ARBA00022801"/>
    </source>
</evidence>
<comment type="similarity">
    <text evidence="1 8">Belongs to the SOS response-associated peptidase family.</text>
</comment>
<dbReference type="GO" id="GO:0008233">
    <property type="term" value="F:peptidase activity"/>
    <property type="evidence" value="ECO:0007669"/>
    <property type="project" value="UniProtKB-KW"/>
</dbReference>
<evidence type="ECO:0000256" key="8">
    <source>
        <dbReference type="RuleBase" id="RU364100"/>
    </source>
</evidence>
<evidence type="ECO:0000256" key="5">
    <source>
        <dbReference type="ARBA" id="ARBA00023124"/>
    </source>
</evidence>
<dbReference type="GO" id="GO:0016829">
    <property type="term" value="F:lyase activity"/>
    <property type="evidence" value="ECO:0007669"/>
    <property type="project" value="UniProtKB-KW"/>
</dbReference>
<dbReference type="AlphaFoldDB" id="A0A3Q8WV36"/>
<evidence type="ECO:0000256" key="3">
    <source>
        <dbReference type="ARBA" id="ARBA00022763"/>
    </source>
</evidence>
<dbReference type="PANTHER" id="PTHR13604">
    <property type="entry name" value="DC12-RELATED"/>
    <property type="match status" value="1"/>
</dbReference>
<reference evidence="9 10" key="1">
    <citation type="submission" date="2018-12" db="EMBL/GenBank/DDBJ databases">
        <title>Complete genome sequence of Flaviflexus salsibiostraticola KCTC 33148.</title>
        <authorList>
            <person name="Bae J.-W."/>
        </authorList>
    </citation>
    <scope>NUCLEOTIDE SEQUENCE [LARGE SCALE GENOMIC DNA]</scope>
    <source>
        <strain evidence="9 10">KCTC 33148</strain>
    </source>
</reference>
<protein>
    <recommendedName>
        <fullName evidence="8">Abasic site processing protein</fullName>
        <ecNumber evidence="8">3.4.-.-</ecNumber>
    </recommendedName>
</protein>
<keyword evidence="4 8" id="KW-0378">Hydrolase</keyword>
<dbReference type="Proteomes" id="UP000270021">
    <property type="component" value="Chromosome"/>
</dbReference>
<keyword evidence="10" id="KW-1185">Reference proteome</keyword>
<dbReference type="GO" id="GO:0003697">
    <property type="term" value="F:single-stranded DNA binding"/>
    <property type="evidence" value="ECO:0007669"/>
    <property type="project" value="InterPro"/>
</dbReference>
<dbReference type="EC" id="3.4.-.-" evidence="8"/>
<dbReference type="SUPFAM" id="SSF143081">
    <property type="entry name" value="BB1717-like"/>
    <property type="match status" value="1"/>
</dbReference>
<name>A0A3Q8WV36_9ACTO</name>
<keyword evidence="7" id="KW-0456">Lyase</keyword>
<evidence type="ECO:0000256" key="6">
    <source>
        <dbReference type="ARBA" id="ARBA00023125"/>
    </source>
</evidence>
<dbReference type="Gene3D" id="3.90.1680.10">
    <property type="entry name" value="SOS response associated peptidase-like"/>
    <property type="match status" value="1"/>
</dbReference>
<dbReference type="OrthoDB" id="9782620at2"/>
<sequence>MCGRYATFTRLDEQPGLFDLDLITEPVRQRPPSWNVAPTTDVPVIVERYDEGLSREAHLAHWGLLPPWAKDRSFAAKMINARAESVAEKRSFAPSLKKRRCLVPADGYYEWKKVGGTKQPYYISRADGLPLAFAGLYSWSRDADGWLLSTTIITKVADQLADIHDRVPVVLNREDFAAWLDPRSESVDAALDILQHPSPALSAIPVAKDVGRVSVDLPANIEEIPADQVIG</sequence>